<gene>
    <name evidence="2" type="ORF">VZ94_09810</name>
</gene>
<accession>A0A0F3IIZ9</accession>
<keyword evidence="3" id="KW-1185">Reference proteome</keyword>
<dbReference type="OrthoDB" id="461333at2"/>
<dbReference type="SUPFAM" id="SSF52980">
    <property type="entry name" value="Restriction endonuclease-like"/>
    <property type="match status" value="1"/>
</dbReference>
<feature type="domain" description="Putative restriction endonuclease" evidence="1">
    <location>
        <begin position="11"/>
        <end position="176"/>
    </location>
</feature>
<dbReference type="RefSeq" id="WP_045779095.1">
    <property type="nucleotide sequence ID" value="NZ_LAJX01000097.1"/>
</dbReference>
<dbReference type="Proteomes" id="UP000033684">
    <property type="component" value="Unassembled WGS sequence"/>
</dbReference>
<protein>
    <recommendedName>
        <fullName evidence="1">Putative restriction endonuclease domain-containing protein</fullName>
    </recommendedName>
</protein>
<dbReference type="Pfam" id="PF05685">
    <property type="entry name" value="Uma2"/>
    <property type="match status" value="1"/>
</dbReference>
<organism evidence="2 3">
    <name type="scientific">Methylocucumis oryzae</name>
    <dbReference type="NCBI Taxonomy" id="1632867"/>
    <lineage>
        <taxon>Bacteria</taxon>
        <taxon>Pseudomonadati</taxon>
        <taxon>Pseudomonadota</taxon>
        <taxon>Gammaproteobacteria</taxon>
        <taxon>Methylococcales</taxon>
        <taxon>Methylococcaceae</taxon>
        <taxon>Methylocucumis</taxon>
    </lineage>
</organism>
<reference evidence="2 3" key="2">
    <citation type="journal article" date="2016" name="Microb. Ecol.">
        <title>Genome Characteristics of a Novel Type I Methanotroph (Sn10-6) Isolated from a Flooded Indian Rice Field.</title>
        <authorList>
            <person name="Rahalkar M.C."/>
            <person name="Pandit P.S."/>
            <person name="Dhakephalkar P.K."/>
            <person name="Pore S."/>
            <person name="Arora P."/>
            <person name="Kapse N."/>
        </authorList>
    </citation>
    <scope>NUCLEOTIDE SEQUENCE [LARGE SCALE GENOMIC DNA]</scope>
    <source>
        <strain evidence="2 3">Sn10-6</strain>
    </source>
</reference>
<dbReference type="InterPro" id="IPR011335">
    <property type="entry name" value="Restrct_endonuc-II-like"/>
</dbReference>
<dbReference type="PATRIC" id="fig|1632867.3.peg.5797"/>
<evidence type="ECO:0000259" key="1">
    <source>
        <dbReference type="Pfam" id="PF05685"/>
    </source>
</evidence>
<dbReference type="InterPro" id="IPR008538">
    <property type="entry name" value="Uma2"/>
</dbReference>
<name>A0A0F3IIZ9_9GAMM</name>
<dbReference type="CDD" id="cd06260">
    <property type="entry name" value="DUF820-like"/>
    <property type="match status" value="1"/>
</dbReference>
<dbReference type="EMBL" id="LAJX01000097">
    <property type="protein sequence ID" value="KJV06637.1"/>
    <property type="molecule type" value="Genomic_DNA"/>
</dbReference>
<proteinExistence type="predicted"/>
<dbReference type="Gene3D" id="3.90.1570.10">
    <property type="entry name" value="tt1808, chain A"/>
    <property type="match status" value="1"/>
</dbReference>
<dbReference type="InterPro" id="IPR012296">
    <property type="entry name" value="Nuclease_put_TT1808"/>
</dbReference>
<sequence>MNAVLKFDLYEQLLALPDHVIGEILNGELYAQPRPSGRHGLAAGSLNTDLNAPFGLGRGGPGGWWIIPEPEVHFVRDVELTVPDLAGWRRERMPSIPEGHRFEIVPDWVCEILSPSTMKKDRVVKLPLYARYGVAHVWLVDPAVQTLEAFELRESHWLLSATLKDDDRVAVPPFDAVEFSLADLWA</sequence>
<evidence type="ECO:0000313" key="2">
    <source>
        <dbReference type="EMBL" id="KJV06637.1"/>
    </source>
</evidence>
<reference evidence="3" key="1">
    <citation type="submission" date="2015-03" db="EMBL/GenBank/DDBJ databases">
        <title>Draft genome sequence of a novel methanotroph (Sn10-6) isolated from flooded ricefield rhizosphere in India.</title>
        <authorList>
            <person name="Pandit P.S."/>
            <person name="Pore S.D."/>
            <person name="Arora P."/>
            <person name="Kapse N.G."/>
            <person name="Dhakephalkar P.K."/>
            <person name="Rahalkar M.C."/>
        </authorList>
    </citation>
    <scope>NUCLEOTIDE SEQUENCE [LARGE SCALE GENOMIC DNA]</scope>
    <source>
        <strain evidence="3">Sn10-6</strain>
    </source>
</reference>
<comment type="caution">
    <text evidence="2">The sequence shown here is derived from an EMBL/GenBank/DDBJ whole genome shotgun (WGS) entry which is preliminary data.</text>
</comment>
<dbReference type="PANTHER" id="PTHR34107">
    <property type="entry name" value="SLL0198 PROTEIN-RELATED"/>
    <property type="match status" value="1"/>
</dbReference>
<evidence type="ECO:0000313" key="3">
    <source>
        <dbReference type="Proteomes" id="UP000033684"/>
    </source>
</evidence>
<dbReference type="PANTHER" id="PTHR34107:SF4">
    <property type="entry name" value="SLL1222 PROTEIN"/>
    <property type="match status" value="1"/>
</dbReference>
<dbReference type="AlphaFoldDB" id="A0A0F3IIZ9"/>